<evidence type="ECO:0000313" key="2">
    <source>
        <dbReference type="EMBL" id="GLY65062.1"/>
    </source>
</evidence>
<dbReference type="GO" id="GO:0003700">
    <property type="term" value="F:DNA-binding transcription factor activity"/>
    <property type="evidence" value="ECO:0007669"/>
    <property type="project" value="InterPro"/>
</dbReference>
<dbReference type="RefSeq" id="WP_027946632.1">
    <property type="nucleotide sequence ID" value="NZ_BSTI01000003.1"/>
</dbReference>
<dbReference type="PANTHER" id="PTHR39515:SF2">
    <property type="entry name" value="HTH-TYPE TRANSCRIPTIONAL REGULATOR RV0880"/>
    <property type="match status" value="1"/>
</dbReference>
<keyword evidence="3" id="KW-1185">Reference proteome</keyword>
<feature type="domain" description="HTH marR-type" evidence="1">
    <location>
        <begin position="7"/>
        <end position="143"/>
    </location>
</feature>
<dbReference type="Gene3D" id="1.10.287.100">
    <property type="match status" value="1"/>
</dbReference>
<sequence length="145" mass="15902">MAEDPDVDELSAMLYTGISLLVRRLRQVAEQGEPSLPERAALSRLDRHGPATAAELARAEQITPQSMGTTLAGLQARGLVERRADPADGRRIIMSLTKAGQRVLRQKRDARAQRISNALTERFSPAEIKKLRAAAPLIERLGEVV</sequence>
<evidence type="ECO:0000313" key="3">
    <source>
        <dbReference type="Proteomes" id="UP001165136"/>
    </source>
</evidence>
<evidence type="ECO:0000259" key="1">
    <source>
        <dbReference type="PROSITE" id="PS50995"/>
    </source>
</evidence>
<dbReference type="Proteomes" id="UP001165136">
    <property type="component" value="Unassembled WGS sequence"/>
</dbReference>
<dbReference type="Pfam" id="PF12802">
    <property type="entry name" value="MarR_2"/>
    <property type="match status" value="1"/>
</dbReference>
<gene>
    <name evidence="2" type="ORF">Atai01_16810</name>
</gene>
<protein>
    <submittedName>
        <fullName evidence="2">MarR family transcriptional regulator</fullName>
    </submittedName>
</protein>
<proteinExistence type="predicted"/>
<organism evidence="2 3">
    <name type="scientific">Amycolatopsis taiwanensis</name>
    <dbReference type="NCBI Taxonomy" id="342230"/>
    <lineage>
        <taxon>Bacteria</taxon>
        <taxon>Bacillati</taxon>
        <taxon>Actinomycetota</taxon>
        <taxon>Actinomycetes</taxon>
        <taxon>Pseudonocardiales</taxon>
        <taxon>Pseudonocardiaceae</taxon>
        <taxon>Amycolatopsis</taxon>
    </lineage>
</organism>
<dbReference type="PANTHER" id="PTHR39515">
    <property type="entry name" value="CONSERVED PROTEIN"/>
    <property type="match status" value="1"/>
</dbReference>
<dbReference type="InterPro" id="IPR036390">
    <property type="entry name" value="WH_DNA-bd_sf"/>
</dbReference>
<dbReference type="InterPro" id="IPR036388">
    <property type="entry name" value="WH-like_DNA-bd_sf"/>
</dbReference>
<comment type="caution">
    <text evidence="2">The sequence shown here is derived from an EMBL/GenBank/DDBJ whole genome shotgun (WGS) entry which is preliminary data.</text>
</comment>
<dbReference type="SMART" id="SM00347">
    <property type="entry name" value="HTH_MARR"/>
    <property type="match status" value="1"/>
</dbReference>
<dbReference type="SUPFAM" id="SSF46785">
    <property type="entry name" value="Winged helix' DNA-binding domain"/>
    <property type="match status" value="1"/>
</dbReference>
<reference evidence="2" key="1">
    <citation type="submission" date="2023-03" db="EMBL/GenBank/DDBJ databases">
        <title>Amycolatopsis taiwanensis NBRC 103393.</title>
        <authorList>
            <person name="Ichikawa N."/>
            <person name="Sato H."/>
            <person name="Tonouchi N."/>
        </authorList>
    </citation>
    <scope>NUCLEOTIDE SEQUENCE</scope>
    <source>
        <strain evidence="2">NBRC 103393</strain>
    </source>
</reference>
<accession>A0A9W6VF26</accession>
<name>A0A9W6VF26_9PSEU</name>
<dbReference type="InterPro" id="IPR052526">
    <property type="entry name" value="HTH-type_Bedaq_tolerance"/>
</dbReference>
<dbReference type="AlphaFoldDB" id="A0A9W6VF26"/>
<dbReference type="InterPro" id="IPR000835">
    <property type="entry name" value="HTH_MarR-typ"/>
</dbReference>
<dbReference type="Gene3D" id="1.10.10.10">
    <property type="entry name" value="Winged helix-like DNA-binding domain superfamily/Winged helix DNA-binding domain"/>
    <property type="match status" value="1"/>
</dbReference>
<dbReference type="PROSITE" id="PS50995">
    <property type="entry name" value="HTH_MARR_2"/>
    <property type="match status" value="1"/>
</dbReference>
<dbReference type="EMBL" id="BSTI01000003">
    <property type="protein sequence ID" value="GLY65062.1"/>
    <property type="molecule type" value="Genomic_DNA"/>
</dbReference>